<dbReference type="EMBL" id="JBBDHD010000026">
    <property type="protein sequence ID" value="MFH7596057.1"/>
    <property type="molecule type" value="Genomic_DNA"/>
</dbReference>
<dbReference type="InterPro" id="IPR036291">
    <property type="entry name" value="NAD(P)-bd_dom_sf"/>
</dbReference>
<dbReference type="InterPro" id="IPR050259">
    <property type="entry name" value="SDR"/>
</dbReference>
<dbReference type="SUPFAM" id="SSF51735">
    <property type="entry name" value="NAD(P)-binding Rossmann-fold domains"/>
    <property type="match status" value="1"/>
</dbReference>
<dbReference type="Gene3D" id="3.40.50.720">
    <property type="entry name" value="NAD(P)-binding Rossmann-like Domain"/>
    <property type="match status" value="1"/>
</dbReference>
<accession>A0ABW7PCE9</accession>
<evidence type="ECO:0000313" key="3">
    <source>
        <dbReference type="Proteomes" id="UP001610631"/>
    </source>
</evidence>
<evidence type="ECO:0000313" key="2">
    <source>
        <dbReference type="EMBL" id="MFH7596057.1"/>
    </source>
</evidence>
<name>A0ABW7PCE9_9ACTN</name>
<dbReference type="Proteomes" id="UP001610631">
    <property type="component" value="Unassembled WGS sequence"/>
</dbReference>
<comment type="caution">
    <text evidence="2">The sequence shown here is derived from an EMBL/GenBank/DDBJ whole genome shotgun (WGS) entry which is preliminary data.</text>
</comment>
<comment type="similarity">
    <text evidence="1">Belongs to the short-chain dehydrogenases/reductases (SDR) family.</text>
</comment>
<gene>
    <name evidence="2" type="ORF">WDV06_13270</name>
</gene>
<dbReference type="PRINTS" id="PR00080">
    <property type="entry name" value="SDRFAMILY"/>
</dbReference>
<sequence length="262" mass="27086">MNPALSITDQSLTARPLLGRTALVTGATGGIGTAICRALATAGAHVAVAHYDEDAAAADLLDQLPTRGIAVSGDLTDPKFPAALITTVTDALAPVDILINNAGAYPRIAWEDLNEADWEQSLAVNLHAPRRLCQAATASMTARQWGRIVNIGSINALVGRRQLTPYATAKAAMIGLTRSLARDVGVGGITVNSVLPGAIQVPAENALPTAARVSPEHQIARQCVPRRGRPEDVAAAVAFLASPAAGFITGQSLHVDGGWVMS</sequence>
<dbReference type="PANTHER" id="PTHR42879:SF2">
    <property type="entry name" value="3-OXOACYL-[ACYL-CARRIER-PROTEIN] REDUCTASE FABG"/>
    <property type="match status" value="1"/>
</dbReference>
<dbReference type="Pfam" id="PF13561">
    <property type="entry name" value="adh_short_C2"/>
    <property type="match status" value="1"/>
</dbReference>
<dbReference type="PRINTS" id="PR00081">
    <property type="entry name" value="GDHRDH"/>
</dbReference>
<dbReference type="PANTHER" id="PTHR42879">
    <property type="entry name" value="3-OXOACYL-(ACYL-CARRIER-PROTEIN) REDUCTASE"/>
    <property type="match status" value="1"/>
</dbReference>
<organism evidence="2 3">
    <name type="scientific">Streptomyces racemochromogenes</name>
    <dbReference type="NCBI Taxonomy" id="67353"/>
    <lineage>
        <taxon>Bacteria</taxon>
        <taxon>Bacillati</taxon>
        <taxon>Actinomycetota</taxon>
        <taxon>Actinomycetes</taxon>
        <taxon>Kitasatosporales</taxon>
        <taxon>Streptomycetaceae</taxon>
        <taxon>Streptomyces</taxon>
    </lineage>
</organism>
<reference evidence="2 3" key="1">
    <citation type="submission" date="2024-03" db="EMBL/GenBank/DDBJ databases">
        <title>Whole genome sequencing of Streptomyces racemochromogenes, to identify antimicrobial biosynthetic gene clusters.</title>
        <authorList>
            <person name="Suryawanshi P."/>
            <person name="Krishnaraj P.U."/>
            <person name="Arun Y.P."/>
            <person name="Suryawanshi M.P."/>
            <person name="Rakshit O."/>
        </authorList>
    </citation>
    <scope>NUCLEOTIDE SEQUENCE [LARGE SCALE GENOMIC DNA]</scope>
    <source>
        <strain evidence="2 3">AUDT626</strain>
    </source>
</reference>
<evidence type="ECO:0000256" key="1">
    <source>
        <dbReference type="ARBA" id="ARBA00006484"/>
    </source>
</evidence>
<dbReference type="InterPro" id="IPR020904">
    <property type="entry name" value="Sc_DH/Rdtase_CS"/>
</dbReference>
<keyword evidence="3" id="KW-1185">Reference proteome</keyword>
<protein>
    <submittedName>
        <fullName evidence="2">SDR family NAD(P)-dependent oxidoreductase</fullName>
    </submittedName>
</protein>
<dbReference type="InterPro" id="IPR002347">
    <property type="entry name" value="SDR_fam"/>
</dbReference>
<proteinExistence type="inferred from homology"/>
<dbReference type="RefSeq" id="WP_395509898.1">
    <property type="nucleotide sequence ID" value="NZ_JBBDHD010000026.1"/>
</dbReference>
<dbReference type="PROSITE" id="PS00061">
    <property type="entry name" value="ADH_SHORT"/>
    <property type="match status" value="1"/>
</dbReference>